<organism evidence="2 3">
    <name type="scientific">Citrus x changshan-huyou</name>
    <dbReference type="NCBI Taxonomy" id="2935761"/>
    <lineage>
        <taxon>Eukaryota</taxon>
        <taxon>Viridiplantae</taxon>
        <taxon>Streptophyta</taxon>
        <taxon>Embryophyta</taxon>
        <taxon>Tracheophyta</taxon>
        <taxon>Spermatophyta</taxon>
        <taxon>Magnoliopsida</taxon>
        <taxon>eudicotyledons</taxon>
        <taxon>Gunneridae</taxon>
        <taxon>Pentapetalae</taxon>
        <taxon>rosids</taxon>
        <taxon>malvids</taxon>
        <taxon>Sapindales</taxon>
        <taxon>Rutaceae</taxon>
        <taxon>Aurantioideae</taxon>
        <taxon>Citrus</taxon>
    </lineage>
</organism>
<evidence type="ECO:0000313" key="2">
    <source>
        <dbReference type="EMBL" id="KAK9183539.1"/>
    </source>
</evidence>
<evidence type="ECO:0000313" key="3">
    <source>
        <dbReference type="Proteomes" id="UP001428341"/>
    </source>
</evidence>
<accession>A0AAP0LSU7</accession>
<feature type="compositionally biased region" description="Acidic residues" evidence="1">
    <location>
        <begin position="13"/>
        <end position="25"/>
    </location>
</feature>
<sequence>MCGATRVDKSQPEEETQNEEDDDLLDGYKSDNGDYGSLSDSENEHPFSKMSHALGLRDGFKKGCRPFIGLDGCHLEGPFEAHTRGTYEKYLALYFLKDAYLRCYFGIIHQLSNKSKWPHVEANEILPPIVQRPPGRPKTCRRREKHRKNLAAASSSGASFTGVNATGNSISGGSASEKYCYSKWHNGCSTDISGKSYY</sequence>
<dbReference type="Proteomes" id="UP001428341">
    <property type="component" value="Unassembled WGS sequence"/>
</dbReference>
<keyword evidence="3" id="KW-1185">Reference proteome</keyword>
<feature type="compositionally biased region" description="Basic and acidic residues" evidence="1">
    <location>
        <begin position="1"/>
        <end position="12"/>
    </location>
</feature>
<feature type="region of interest" description="Disordered" evidence="1">
    <location>
        <begin position="1"/>
        <end position="46"/>
    </location>
</feature>
<protein>
    <submittedName>
        <fullName evidence="2">Uncharacterized protein</fullName>
    </submittedName>
</protein>
<name>A0AAP0LSU7_9ROSI</name>
<evidence type="ECO:0000256" key="1">
    <source>
        <dbReference type="SAM" id="MobiDB-lite"/>
    </source>
</evidence>
<dbReference type="AlphaFoldDB" id="A0AAP0LSU7"/>
<dbReference type="EMBL" id="JBCGBO010000024">
    <property type="protein sequence ID" value="KAK9183539.1"/>
    <property type="molecule type" value="Genomic_DNA"/>
</dbReference>
<reference evidence="2 3" key="1">
    <citation type="submission" date="2024-05" db="EMBL/GenBank/DDBJ databases">
        <title>Haplotype-resolved chromosome-level genome assembly of Huyou (Citrus changshanensis).</title>
        <authorList>
            <person name="Miao C."/>
            <person name="Chen W."/>
            <person name="Wu Y."/>
            <person name="Wang L."/>
            <person name="Zhao S."/>
            <person name="Grierson D."/>
            <person name="Xu C."/>
            <person name="Chen K."/>
        </authorList>
    </citation>
    <scope>NUCLEOTIDE SEQUENCE [LARGE SCALE GENOMIC DNA]</scope>
    <source>
        <strain evidence="2">01-14</strain>
        <tissue evidence="2">Leaf</tissue>
    </source>
</reference>
<proteinExistence type="predicted"/>
<comment type="caution">
    <text evidence="2">The sequence shown here is derived from an EMBL/GenBank/DDBJ whole genome shotgun (WGS) entry which is preliminary data.</text>
</comment>
<gene>
    <name evidence="2" type="ORF">WN944_026692</name>
</gene>